<feature type="compositionally biased region" description="Polar residues" evidence="1">
    <location>
        <begin position="47"/>
        <end position="62"/>
    </location>
</feature>
<evidence type="ECO:0000313" key="3">
    <source>
        <dbReference type="EnsemblFungi" id="CEF85372"/>
    </source>
</evidence>
<dbReference type="Proteomes" id="UP000070720">
    <property type="component" value="Chromosome 4"/>
</dbReference>
<dbReference type="VEuPathDB" id="FungiDB:FGRAMPH1_01G25449"/>
<reference evidence="3 4" key="1">
    <citation type="journal article" date="2007" name="Science">
        <title>The Fusarium graminearum genome reveals a link between localized polymorphism and pathogen specialization.</title>
        <authorList>
            <person name="Cuomo C.A."/>
            <person name="Gueldener U."/>
            <person name="Xu J.-R."/>
            <person name="Trail F."/>
            <person name="Turgeon B.G."/>
            <person name="Di Pietro A."/>
            <person name="Walton J.D."/>
            <person name="Ma L.-J."/>
            <person name="Baker S.E."/>
            <person name="Rep M."/>
            <person name="Adam G."/>
            <person name="Antoniw J."/>
            <person name="Baldwin T."/>
            <person name="Calvo S.E."/>
            <person name="Chang Y.-L."/>
            <person name="DeCaprio D."/>
            <person name="Gale L.R."/>
            <person name="Gnerre S."/>
            <person name="Goswami R.S."/>
            <person name="Hammond-Kosack K."/>
            <person name="Harris L.J."/>
            <person name="Hilburn K."/>
            <person name="Kennell J.C."/>
            <person name="Kroken S."/>
            <person name="Magnuson J.K."/>
            <person name="Mannhaupt G."/>
            <person name="Mauceli E.W."/>
            <person name="Mewes H.-W."/>
            <person name="Mitterbauer R."/>
            <person name="Muehlbauer G."/>
            <person name="Muensterkoetter M."/>
            <person name="Nelson D."/>
            <person name="O'Donnell K."/>
            <person name="Ouellet T."/>
            <person name="Qi W."/>
            <person name="Quesneville H."/>
            <person name="Roncero M.I.G."/>
            <person name="Seong K.-Y."/>
            <person name="Tetko I.V."/>
            <person name="Urban M."/>
            <person name="Waalwijk C."/>
            <person name="Ward T.J."/>
            <person name="Yao J."/>
            <person name="Birren B.W."/>
            <person name="Kistler H.C."/>
        </authorList>
    </citation>
    <scope>NUCLEOTIDE SEQUENCE [LARGE SCALE GENOMIC DNA]</scope>
    <source>
        <strain evidence="4">ATCC MYA-4620 / CBS 123657 / FGSC 9075 / NRRL 31084 / PH-1</strain>
        <strain evidence="3">PH-1 / ATCC MYA-4620 / FGSC 9075 / NRRL 31084</strain>
    </source>
</reference>
<feature type="region of interest" description="Disordered" evidence="1">
    <location>
        <begin position="41"/>
        <end position="64"/>
    </location>
</feature>
<proteinExistence type="predicted"/>
<reference evidence="3" key="4">
    <citation type="submission" date="2017-01" db="UniProtKB">
        <authorList>
            <consortium name="EnsemblFungi"/>
        </authorList>
    </citation>
    <scope>IDENTIFICATION</scope>
    <source>
        <strain evidence="3">PH-1 / ATCC MYA-4620 / FGSC 9075 / NRRL 31084</strain>
    </source>
</reference>
<gene>
    <name evidence="2" type="ORF">FGRAMPH1_01T25449</name>
</gene>
<accession>A0A098DVI3</accession>
<dbReference type="EMBL" id="HG970335">
    <property type="protein sequence ID" value="CEF85372.1"/>
    <property type="molecule type" value="Genomic_DNA"/>
</dbReference>
<evidence type="ECO:0000256" key="1">
    <source>
        <dbReference type="SAM" id="MobiDB-lite"/>
    </source>
</evidence>
<dbReference type="InParanoid" id="A0A098DVI3"/>
<organism evidence="2 4">
    <name type="scientific">Gibberella zeae (strain ATCC MYA-4620 / CBS 123657 / FGSC 9075 / NRRL 31084 / PH-1)</name>
    <name type="common">Wheat head blight fungus</name>
    <name type="synonym">Fusarium graminearum</name>
    <dbReference type="NCBI Taxonomy" id="229533"/>
    <lineage>
        <taxon>Eukaryota</taxon>
        <taxon>Fungi</taxon>
        <taxon>Dikarya</taxon>
        <taxon>Ascomycota</taxon>
        <taxon>Pezizomycotina</taxon>
        <taxon>Sordariomycetes</taxon>
        <taxon>Hypocreomycetidae</taxon>
        <taxon>Hypocreales</taxon>
        <taxon>Nectriaceae</taxon>
        <taxon>Fusarium</taxon>
    </lineage>
</organism>
<reference evidence="2 4" key="3">
    <citation type="journal article" date="2015" name="BMC Genomics">
        <title>The completed genome sequence of the pathogenic ascomycete fungus Fusarium graminearum.</title>
        <authorList>
            <person name="King R."/>
            <person name="Urban M."/>
            <person name="Hammond-Kosack M.C."/>
            <person name="Hassani-Pak K."/>
            <person name="Hammond-Kosack K.E."/>
        </authorList>
    </citation>
    <scope>NUCLEOTIDE SEQUENCE [LARGE SCALE GENOMIC DNA]</scope>
    <source>
        <strain evidence="4">ATCC MYA-4620 / CBS 123657 / FGSC 9075 / NRRL 31084 / PH-1</strain>
        <strain evidence="2">PH-1</strain>
    </source>
</reference>
<evidence type="ECO:0000313" key="2">
    <source>
        <dbReference type="EMBL" id="CEF85372.1"/>
    </source>
</evidence>
<protein>
    <submittedName>
        <fullName evidence="2">Chromosome 4, complete genome</fullName>
    </submittedName>
</protein>
<evidence type="ECO:0000313" key="4">
    <source>
        <dbReference type="Proteomes" id="UP000070720"/>
    </source>
</evidence>
<accession>A0A0E0SG09</accession>
<name>A0A098DVI3_GIBZE</name>
<dbReference type="EnsemblFungi" id="CEF85372">
    <property type="protein sequence ID" value="CEF85372"/>
    <property type="gene ID" value="FGRRES_15444"/>
</dbReference>
<dbReference type="AlphaFoldDB" id="A0A098DVI3"/>
<sequence>MCNYWYNTRDNRRAVLRHDPQSNVTVCPFCQGMAKSQQAASLAGHVMQSSEQPAASPSTITSHARLAQSVERETLTSTRSQGCGFDPRIGLFL</sequence>
<reference evidence="3 4" key="2">
    <citation type="journal article" date="2010" name="Nature">
        <title>Comparative genomics reveals mobile pathogenicity chromosomes in Fusarium.</title>
        <authorList>
            <person name="Ma L.J."/>
            <person name="van der Does H.C."/>
            <person name="Borkovich K.A."/>
            <person name="Coleman J.J."/>
            <person name="Daboussi M.J."/>
            <person name="Di Pietro A."/>
            <person name="Dufresne M."/>
            <person name="Freitag M."/>
            <person name="Grabherr M."/>
            <person name="Henrissat B."/>
            <person name="Houterman P.M."/>
            <person name="Kang S."/>
            <person name="Shim W.B."/>
            <person name="Woloshuk C."/>
            <person name="Xie X."/>
            <person name="Xu J.R."/>
            <person name="Antoniw J."/>
            <person name="Baker S.E."/>
            <person name="Bluhm B.H."/>
            <person name="Breakspear A."/>
            <person name="Brown D.W."/>
            <person name="Butchko R.A."/>
            <person name="Chapman S."/>
            <person name="Coulson R."/>
            <person name="Coutinho P.M."/>
            <person name="Danchin E.G."/>
            <person name="Diener A."/>
            <person name="Gale L.R."/>
            <person name="Gardiner D.M."/>
            <person name="Goff S."/>
            <person name="Hammond-Kosack K.E."/>
            <person name="Hilburn K."/>
            <person name="Hua-Van A."/>
            <person name="Jonkers W."/>
            <person name="Kazan K."/>
            <person name="Kodira C.D."/>
            <person name="Koehrsen M."/>
            <person name="Kumar L."/>
            <person name="Lee Y.H."/>
            <person name="Li L."/>
            <person name="Manners J.M."/>
            <person name="Miranda-Saavedra D."/>
            <person name="Mukherjee M."/>
            <person name="Park G."/>
            <person name="Park J."/>
            <person name="Park S.Y."/>
            <person name="Proctor R.H."/>
            <person name="Regev A."/>
            <person name="Ruiz-Roldan M.C."/>
            <person name="Sain D."/>
            <person name="Sakthikumar S."/>
            <person name="Sykes S."/>
            <person name="Schwartz D.C."/>
            <person name="Turgeon B.G."/>
            <person name="Wapinski I."/>
            <person name="Yoder O."/>
            <person name="Young S."/>
            <person name="Zeng Q."/>
            <person name="Zhou S."/>
            <person name="Galagan J."/>
            <person name="Cuomo C.A."/>
            <person name="Kistler H.C."/>
            <person name="Rep M."/>
        </authorList>
    </citation>
    <scope>GENOME REANNOTATION</scope>
    <source>
        <strain evidence="4">ATCC MYA-4620 / CBS 123657 / FGSC 9075 / NRRL 31084 / PH-1</strain>
        <strain evidence="3">PH-1 / ATCC MYA-4620 / FGSC 9075 / NRRL 31084</strain>
    </source>
</reference>
<keyword evidence="4" id="KW-1185">Reference proteome</keyword>